<sequence>MAVICTRPDPLGMDDIDEAIIRCVLRNARATYAQIGKAAGLSPSAAKRRLDRLVATGAIRGFSALVDPQAMAWHTEAFVEVYCTGNPTPAELTKALHDIPEVIEACTVSGAADAMLYMLARDIPHLEQAIQRVRSTALVDRTESAIVLSRLLTRPRL</sequence>
<dbReference type="InterPro" id="IPR011008">
    <property type="entry name" value="Dimeric_a/b-barrel"/>
</dbReference>
<dbReference type="InterPro" id="IPR036390">
    <property type="entry name" value="WH_DNA-bd_sf"/>
</dbReference>
<feature type="domain" description="HTH asnC-type" evidence="4">
    <location>
        <begin position="13"/>
        <end position="74"/>
    </location>
</feature>
<dbReference type="PROSITE" id="PS50956">
    <property type="entry name" value="HTH_ASNC_2"/>
    <property type="match status" value="1"/>
</dbReference>
<dbReference type="PANTHER" id="PTHR30154:SF45">
    <property type="entry name" value="TRANSCRIPTIONAL REGULATORY PROTEIN (PROBABLY ASNC-FAMILY)-RELATED"/>
    <property type="match status" value="1"/>
</dbReference>
<keyword evidence="2" id="KW-0238">DNA-binding</keyword>
<dbReference type="Proteomes" id="UP000597656">
    <property type="component" value="Unassembled WGS sequence"/>
</dbReference>
<dbReference type="PANTHER" id="PTHR30154">
    <property type="entry name" value="LEUCINE-RESPONSIVE REGULATORY PROTEIN"/>
    <property type="match status" value="1"/>
</dbReference>
<protein>
    <submittedName>
        <fullName evidence="5">Transcriptional regulator, AsnC family protein</fullName>
    </submittedName>
</protein>
<dbReference type="SUPFAM" id="SSF54909">
    <property type="entry name" value="Dimeric alpha+beta barrel"/>
    <property type="match status" value="1"/>
</dbReference>
<keyword evidence="3" id="KW-0804">Transcription</keyword>
<dbReference type="Pfam" id="PF01037">
    <property type="entry name" value="AsnC_trans_reg"/>
    <property type="match status" value="1"/>
</dbReference>
<evidence type="ECO:0000313" key="5">
    <source>
        <dbReference type="EMBL" id="GGM91244.1"/>
    </source>
</evidence>
<dbReference type="InterPro" id="IPR036388">
    <property type="entry name" value="WH-like_DNA-bd_sf"/>
</dbReference>
<evidence type="ECO:0000256" key="3">
    <source>
        <dbReference type="ARBA" id="ARBA00023163"/>
    </source>
</evidence>
<keyword evidence="6" id="KW-1185">Reference proteome</keyword>
<accession>A0ABQ2HVS6</accession>
<proteinExistence type="predicted"/>
<comment type="caution">
    <text evidence="5">The sequence shown here is derived from an EMBL/GenBank/DDBJ whole genome shotgun (WGS) entry which is preliminary data.</text>
</comment>
<dbReference type="InterPro" id="IPR000485">
    <property type="entry name" value="AsnC-type_HTH_dom"/>
</dbReference>
<dbReference type="Gene3D" id="3.30.70.920">
    <property type="match status" value="1"/>
</dbReference>
<dbReference type="InterPro" id="IPR019888">
    <property type="entry name" value="Tscrpt_reg_AsnC-like"/>
</dbReference>
<evidence type="ECO:0000259" key="4">
    <source>
        <dbReference type="PROSITE" id="PS50956"/>
    </source>
</evidence>
<dbReference type="PRINTS" id="PR00033">
    <property type="entry name" value="HTHASNC"/>
</dbReference>
<dbReference type="EMBL" id="BMNC01000003">
    <property type="protein sequence ID" value="GGM91244.1"/>
    <property type="molecule type" value="Genomic_DNA"/>
</dbReference>
<evidence type="ECO:0000256" key="1">
    <source>
        <dbReference type="ARBA" id="ARBA00023015"/>
    </source>
</evidence>
<dbReference type="InterPro" id="IPR019887">
    <property type="entry name" value="Tscrpt_reg_AsnC/Lrp_C"/>
</dbReference>
<evidence type="ECO:0000256" key="2">
    <source>
        <dbReference type="ARBA" id="ARBA00023125"/>
    </source>
</evidence>
<name>A0ABQ2HVS6_9PSEU</name>
<dbReference type="Pfam" id="PF13404">
    <property type="entry name" value="HTH_AsnC-type"/>
    <property type="match status" value="1"/>
</dbReference>
<gene>
    <name evidence="5" type="ORF">GCM10011609_30540</name>
</gene>
<evidence type="ECO:0000313" key="6">
    <source>
        <dbReference type="Proteomes" id="UP000597656"/>
    </source>
</evidence>
<keyword evidence="1" id="KW-0805">Transcription regulation</keyword>
<dbReference type="SUPFAM" id="SSF46785">
    <property type="entry name" value="Winged helix' DNA-binding domain"/>
    <property type="match status" value="1"/>
</dbReference>
<reference evidence="6" key="1">
    <citation type="journal article" date="2019" name="Int. J. Syst. Evol. Microbiol.">
        <title>The Global Catalogue of Microorganisms (GCM) 10K type strain sequencing project: providing services to taxonomists for standard genome sequencing and annotation.</title>
        <authorList>
            <consortium name="The Broad Institute Genomics Platform"/>
            <consortium name="The Broad Institute Genome Sequencing Center for Infectious Disease"/>
            <person name="Wu L."/>
            <person name="Ma J."/>
        </authorList>
    </citation>
    <scope>NUCLEOTIDE SEQUENCE [LARGE SCALE GENOMIC DNA]</scope>
    <source>
        <strain evidence="6">CGMCC 4.7319</strain>
    </source>
</reference>
<dbReference type="SMART" id="SM00344">
    <property type="entry name" value="HTH_ASNC"/>
    <property type="match status" value="1"/>
</dbReference>
<organism evidence="5 6">
    <name type="scientific">Lentzea pudingi</name>
    <dbReference type="NCBI Taxonomy" id="1789439"/>
    <lineage>
        <taxon>Bacteria</taxon>
        <taxon>Bacillati</taxon>
        <taxon>Actinomycetota</taxon>
        <taxon>Actinomycetes</taxon>
        <taxon>Pseudonocardiales</taxon>
        <taxon>Pseudonocardiaceae</taxon>
        <taxon>Lentzea</taxon>
    </lineage>
</organism>
<dbReference type="Gene3D" id="1.10.10.10">
    <property type="entry name" value="Winged helix-like DNA-binding domain superfamily/Winged helix DNA-binding domain"/>
    <property type="match status" value="1"/>
</dbReference>